<dbReference type="SUPFAM" id="SSF51905">
    <property type="entry name" value="FAD/NAD(P)-binding domain"/>
    <property type="match status" value="1"/>
</dbReference>
<evidence type="ECO:0000313" key="6">
    <source>
        <dbReference type="Proteomes" id="UP000256964"/>
    </source>
</evidence>
<keyword evidence="2" id="KW-0274">FAD</keyword>
<protein>
    <submittedName>
        <fullName evidence="5">Salicylate hydroxylase</fullName>
    </submittedName>
</protein>
<dbReference type="PRINTS" id="PR00420">
    <property type="entry name" value="RNGMNOXGNASE"/>
</dbReference>
<proteinExistence type="predicted"/>
<organism evidence="5 6">
    <name type="scientific">Lentinus brumalis</name>
    <dbReference type="NCBI Taxonomy" id="2498619"/>
    <lineage>
        <taxon>Eukaryota</taxon>
        <taxon>Fungi</taxon>
        <taxon>Dikarya</taxon>
        <taxon>Basidiomycota</taxon>
        <taxon>Agaricomycotina</taxon>
        <taxon>Agaricomycetes</taxon>
        <taxon>Polyporales</taxon>
        <taxon>Polyporaceae</taxon>
        <taxon>Lentinus</taxon>
    </lineage>
</organism>
<reference evidence="5 6" key="1">
    <citation type="journal article" date="2018" name="Biotechnol. Biofuels">
        <title>Integrative visual omics of the white-rot fungus Polyporus brumalis exposes the biotechnological potential of its oxidative enzymes for delignifying raw plant biomass.</title>
        <authorList>
            <person name="Miyauchi S."/>
            <person name="Rancon A."/>
            <person name="Drula E."/>
            <person name="Hage H."/>
            <person name="Chaduli D."/>
            <person name="Favel A."/>
            <person name="Grisel S."/>
            <person name="Henrissat B."/>
            <person name="Herpoel-Gimbert I."/>
            <person name="Ruiz-Duenas F.J."/>
            <person name="Chevret D."/>
            <person name="Hainaut M."/>
            <person name="Lin J."/>
            <person name="Wang M."/>
            <person name="Pangilinan J."/>
            <person name="Lipzen A."/>
            <person name="Lesage-Meessen L."/>
            <person name="Navarro D."/>
            <person name="Riley R."/>
            <person name="Grigoriev I.V."/>
            <person name="Zhou S."/>
            <person name="Raouche S."/>
            <person name="Rosso M.N."/>
        </authorList>
    </citation>
    <scope>NUCLEOTIDE SEQUENCE [LARGE SCALE GENOMIC DNA]</scope>
    <source>
        <strain evidence="5 6">BRFM 1820</strain>
    </source>
</reference>
<dbReference type="AlphaFoldDB" id="A0A371DH77"/>
<name>A0A371DH77_9APHY</name>
<dbReference type="SUPFAM" id="SSF54373">
    <property type="entry name" value="FAD-linked reductases, C-terminal domain"/>
    <property type="match status" value="1"/>
</dbReference>
<keyword evidence="6" id="KW-1185">Reference proteome</keyword>
<evidence type="ECO:0000259" key="4">
    <source>
        <dbReference type="Pfam" id="PF01494"/>
    </source>
</evidence>
<dbReference type="PANTHER" id="PTHR46720:SF3">
    <property type="entry name" value="FAD-BINDING DOMAIN-CONTAINING PROTEIN-RELATED"/>
    <property type="match status" value="1"/>
</dbReference>
<evidence type="ECO:0000256" key="2">
    <source>
        <dbReference type="ARBA" id="ARBA00022827"/>
    </source>
</evidence>
<dbReference type="EMBL" id="KZ857392">
    <property type="protein sequence ID" value="RDX51880.1"/>
    <property type="molecule type" value="Genomic_DNA"/>
</dbReference>
<dbReference type="PANTHER" id="PTHR46720">
    <property type="entry name" value="HYDROXYLASE, PUTATIVE (AFU_ORTHOLOGUE AFUA_3G01460)-RELATED"/>
    <property type="match status" value="1"/>
</dbReference>
<dbReference type="OrthoDB" id="417877at2759"/>
<dbReference type="Pfam" id="PF01494">
    <property type="entry name" value="FAD_binding_3"/>
    <property type="match status" value="1"/>
</dbReference>
<evidence type="ECO:0000313" key="5">
    <source>
        <dbReference type="EMBL" id="RDX51880.1"/>
    </source>
</evidence>
<dbReference type="GO" id="GO:0016491">
    <property type="term" value="F:oxidoreductase activity"/>
    <property type="evidence" value="ECO:0007669"/>
    <property type="project" value="UniProtKB-KW"/>
</dbReference>
<keyword evidence="1" id="KW-0285">Flavoprotein</keyword>
<dbReference type="GO" id="GO:0071949">
    <property type="term" value="F:FAD binding"/>
    <property type="evidence" value="ECO:0007669"/>
    <property type="project" value="InterPro"/>
</dbReference>
<dbReference type="InterPro" id="IPR036188">
    <property type="entry name" value="FAD/NAD-bd_sf"/>
</dbReference>
<accession>A0A371DH77</accession>
<evidence type="ECO:0000256" key="1">
    <source>
        <dbReference type="ARBA" id="ARBA00022630"/>
    </source>
</evidence>
<dbReference type="GO" id="GO:0044550">
    <property type="term" value="P:secondary metabolite biosynthetic process"/>
    <property type="evidence" value="ECO:0007669"/>
    <property type="project" value="TreeGrafter"/>
</dbReference>
<feature type="domain" description="FAD-binding" evidence="4">
    <location>
        <begin position="9"/>
        <end position="379"/>
    </location>
</feature>
<dbReference type="Gene3D" id="3.50.50.60">
    <property type="entry name" value="FAD/NAD(P)-binding domain"/>
    <property type="match status" value="1"/>
</dbReference>
<evidence type="ECO:0000256" key="3">
    <source>
        <dbReference type="ARBA" id="ARBA00023002"/>
    </source>
</evidence>
<dbReference type="Proteomes" id="UP000256964">
    <property type="component" value="Unassembled WGS sequence"/>
</dbReference>
<dbReference type="InterPro" id="IPR002938">
    <property type="entry name" value="FAD-bd"/>
</dbReference>
<dbReference type="InterPro" id="IPR051104">
    <property type="entry name" value="FAD_monoxygenase"/>
</dbReference>
<keyword evidence="3" id="KW-0560">Oxidoreductase</keyword>
<gene>
    <name evidence="5" type="ORF">OH76DRAFT_1345834</name>
</gene>
<sequence length="438" mass="46514">MSKSNKKDFQVAVIGGGVCGLACAIALQNAGVSVEIFEAAAAFGEVGAGIGIGPNAVRALKAMGPLDAVLGKLPPGSLSSKGFLFYSGLGDHQLVYDYPPAAEDASISMHRAVFLDALVGLVDPRYTHFNKRCTSISEHPISPGKLVVHFQDGTSHEADVVLGADGVKSAVRDFVVGAGGAAVGAANEKHVAFSNTAAYRGIIPSALLRAAGFKTQLTDRPACFIGPDKHVIVVPIKNGELINVAAFSARYDIPIGSQNLPAGTPWVDEVSREDLKKEYDGWGSDITTLLCLMPEKTIRWSVHVVHPPLESYAKGRVALLGDAAHAMLPHLGAGAGQGIEDALLLTRLLGHPDTCIANMQAVLQTYSDIRRPRSQIVWDASQRAGSVYDHHGPRGSTVQGLSEDLQDIWKPVWRYDLDAEFEQAVAKLRGNAAFARSE</sequence>
<dbReference type="STRING" id="139420.A0A371DH77"/>